<evidence type="ECO:0000256" key="4">
    <source>
        <dbReference type="ARBA" id="ARBA00022519"/>
    </source>
</evidence>
<dbReference type="GO" id="GO:0140359">
    <property type="term" value="F:ABC-type transporter activity"/>
    <property type="evidence" value="ECO:0007669"/>
    <property type="project" value="InterPro"/>
</dbReference>
<comment type="similarity">
    <text evidence="10">Belongs to the ABC transporter superfamily. Siderophore-Fe(3+) uptake transporter (SIUT) (TC 3.A.1.21) family.</text>
</comment>
<feature type="domain" description="ABC transporter" evidence="13">
    <location>
        <begin position="396"/>
        <end position="630"/>
    </location>
</feature>
<evidence type="ECO:0000256" key="6">
    <source>
        <dbReference type="ARBA" id="ARBA00022741"/>
    </source>
</evidence>
<feature type="transmembrane region" description="Helical" evidence="12">
    <location>
        <begin position="308"/>
        <end position="326"/>
    </location>
</feature>
<gene>
    <name evidence="15" type="ORF">HMPREF0059_00217</name>
</gene>
<evidence type="ECO:0000313" key="16">
    <source>
        <dbReference type="Proteomes" id="UP000004668"/>
    </source>
</evidence>
<dbReference type="SMART" id="SM00382">
    <property type="entry name" value="AAA"/>
    <property type="match status" value="1"/>
</dbReference>
<dbReference type="SUPFAM" id="SSF90123">
    <property type="entry name" value="ABC transporter transmembrane region"/>
    <property type="match status" value="1"/>
</dbReference>
<feature type="transmembrane region" description="Helical" evidence="12">
    <location>
        <begin position="73"/>
        <end position="95"/>
    </location>
</feature>
<dbReference type="Gene3D" id="3.40.50.300">
    <property type="entry name" value="P-loop containing nucleotide triphosphate hydrolases"/>
    <property type="match status" value="1"/>
</dbReference>
<proteinExistence type="inferred from homology"/>
<evidence type="ECO:0008006" key="17">
    <source>
        <dbReference type="Google" id="ProtNLM"/>
    </source>
</evidence>
<keyword evidence="7" id="KW-0067">ATP-binding</keyword>
<feature type="region of interest" description="Disordered" evidence="11">
    <location>
        <begin position="1"/>
        <end position="56"/>
    </location>
</feature>
<dbReference type="PANTHER" id="PTHR24221:SF654">
    <property type="entry name" value="ATP-BINDING CASSETTE SUB-FAMILY B MEMBER 6"/>
    <property type="match status" value="1"/>
</dbReference>
<accession>F2UUW7</accession>
<evidence type="ECO:0000256" key="1">
    <source>
        <dbReference type="ARBA" id="ARBA00004429"/>
    </source>
</evidence>
<dbReference type="PANTHER" id="PTHR24221">
    <property type="entry name" value="ATP-BINDING CASSETTE SUB-FAMILY B"/>
    <property type="match status" value="1"/>
</dbReference>
<dbReference type="eggNOG" id="COG1132">
    <property type="taxonomic scope" value="Bacteria"/>
</dbReference>
<evidence type="ECO:0000256" key="10">
    <source>
        <dbReference type="ARBA" id="ARBA00023455"/>
    </source>
</evidence>
<evidence type="ECO:0000256" key="5">
    <source>
        <dbReference type="ARBA" id="ARBA00022692"/>
    </source>
</evidence>
<keyword evidence="2" id="KW-0813">Transport</keyword>
<dbReference type="PROSITE" id="PS50929">
    <property type="entry name" value="ABC_TM1F"/>
    <property type="match status" value="1"/>
</dbReference>
<evidence type="ECO:0000259" key="14">
    <source>
        <dbReference type="PROSITE" id="PS50929"/>
    </source>
</evidence>
<dbReference type="InterPro" id="IPR017871">
    <property type="entry name" value="ABC_transporter-like_CS"/>
</dbReference>
<feature type="domain" description="ABC transmembrane type-1" evidence="14">
    <location>
        <begin position="75"/>
        <end position="363"/>
    </location>
</feature>
<dbReference type="AlphaFoldDB" id="F2UUW7"/>
<dbReference type="GO" id="GO:0005524">
    <property type="term" value="F:ATP binding"/>
    <property type="evidence" value="ECO:0007669"/>
    <property type="project" value="UniProtKB-KW"/>
</dbReference>
<feature type="compositionally biased region" description="Polar residues" evidence="11">
    <location>
        <begin position="37"/>
        <end position="55"/>
    </location>
</feature>
<reference evidence="16" key="1">
    <citation type="submission" date="2010-02" db="EMBL/GenBank/DDBJ databases">
        <title>The Genome Sequence of Prevotella oris strain C735.</title>
        <authorList>
            <consortium name="The Broad Institute Genome Sequencing Platform"/>
            <person name="Ward D."/>
            <person name="Feldgarden M."/>
            <person name="Earl A."/>
            <person name="Young S.K."/>
            <person name="Zeng Q."/>
            <person name="Koehrsen M."/>
            <person name="Alvarado L."/>
            <person name="Berlin A."/>
            <person name="Bochicchio J."/>
            <person name="Borenstein D."/>
            <person name="Chapman S.B."/>
            <person name="Chen Z."/>
            <person name="Engels R."/>
            <person name="Freedman E."/>
            <person name="Gellesch M."/>
            <person name="Goldberg J."/>
            <person name="Griggs A."/>
            <person name="Gujja S."/>
            <person name="Heilman E."/>
            <person name="Heiman D."/>
            <person name="Hepburn T."/>
            <person name="Howarth C."/>
            <person name="Jen D."/>
            <person name="Larson L."/>
            <person name="Mehta T."/>
            <person name="Park D."/>
            <person name="Pearson M."/>
            <person name="Roberts A."/>
            <person name="Saif S."/>
            <person name="Shea T."/>
            <person name="Shenoy N."/>
            <person name="Sisk P."/>
            <person name="Stolte C."/>
            <person name="Sykes S."/>
            <person name="Thomson T."/>
            <person name="Walk T."/>
            <person name="White J."/>
            <person name="Yandava C."/>
            <person name="Sibley C.D."/>
            <person name="Field T.R."/>
            <person name="Grinwis M."/>
            <person name="Eshaghurshan C.S."/>
            <person name="Surette M.G."/>
            <person name="Haas B."/>
            <person name="Nusbaum C."/>
            <person name="Birren B."/>
        </authorList>
    </citation>
    <scope>NUCLEOTIDE SEQUENCE [LARGE SCALE GENOMIC DNA]</scope>
    <source>
        <strain evidence="16">C505</strain>
    </source>
</reference>
<dbReference type="Pfam" id="PF00664">
    <property type="entry name" value="ABC_membrane"/>
    <property type="match status" value="1"/>
</dbReference>
<dbReference type="Gene3D" id="1.20.1560.10">
    <property type="entry name" value="ABC transporter type 1, transmembrane domain"/>
    <property type="match status" value="1"/>
</dbReference>
<feature type="transmembrane region" description="Helical" evidence="12">
    <location>
        <begin position="338"/>
        <end position="357"/>
    </location>
</feature>
<dbReference type="GO" id="GO:0005886">
    <property type="term" value="C:plasma membrane"/>
    <property type="evidence" value="ECO:0007669"/>
    <property type="project" value="UniProtKB-SubCell"/>
</dbReference>
<feature type="transmembrane region" description="Helical" evidence="12">
    <location>
        <begin position="216"/>
        <end position="237"/>
    </location>
</feature>
<evidence type="ECO:0000256" key="9">
    <source>
        <dbReference type="ARBA" id="ARBA00023136"/>
    </source>
</evidence>
<keyword evidence="4" id="KW-0997">Cell inner membrane</keyword>
<evidence type="ECO:0000256" key="11">
    <source>
        <dbReference type="SAM" id="MobiDB-lite"/>
    </source>
</evidence>
<evidence type="ECO:0000256" key="2">
    <source>
        <dbReference type="ARBA" id="ARBA00022448"/>
    </source>
</evidence>
<keyword evidence="9 12" id="KW-0472">Membrane</keyword>
<keyword evidence="6" id="KW-0547">Nucleotide-binding</keyword>
<dbReference type="EMBL" id="ACRE02000016">
    <property type="protein sequence ID" value="EGE38870.1"/>
    <property type="molecule type" value="Genomic_DNA"/>
</dbReference>
<evidence type="ECO:0000256" key="3">
    <source>
        <dbReference type="ARBA" id="ARBA00022475"/>
    </source>
</evidence>
<keyword evidence="8 12" id="KW-1133">Transmembrane helix</keyword>
<comment type="subcellular location">
    <subcellularLocation>
        <location evidence="1">Cell inner membrane</location>
        <topology evidence="1">Multi-pass membrane protein</topology>
    </subcellularLocation>
</comment>
<sequence length="659" mass="70031">MPSAPIDGAPRWLTSPGEDATGESSFSPGRWPSSSGTPSAEETTMPKQPIHQASHQEAAGVTVGELIRPARPAMIATGLLTALGALLSIVPFEAMRNLAAIWLGETSPQGWRGSPWAWAAIAVGALFASQALYLAGLGITHLAEARLRHHLRERVVEAISGLPLGRVGQIPHGTIRKMVCDDTTSIHTLVAHVPGDATNAVVMAVAGTAYLLWTDWRLACALVGLWVLVLGTMLLTMSGMSDITERFGAAQTALAAATVEMLEGIKEIKGFQATDASRTRFSQARTEFSSLSYEWVSRSGKAISAMTAVLRPSTVFATVALLAVLFTSQGWTPLSATLPFFLVALGLPEGLMTLIGLMQHMYESRMAAQATADLLSLPPMPEGAHDEGEGPTPGRVDVEDVTFSYEAGSPVLHGASFTAEPGTVTALVGPSGGGKSTLVRLIARFYDVDDGAVRISGVDVREATFPWLLSRVAVVLQDVALAHESVHDNIALGRPEATREQVEAAARAACIHERIVRLPHGYDTILGEEGGFLSGGERQRVTLARAYLQDAPVLVLDEATAQADPASERDIHQALSRLAAGRTVIIIAHRLSTIRDADQILVVDAGRITERGTHEELLAAGGRYAAMWRSQDLSEETDAAALTAQVDQLRAESAGQEEK</sequence>
<feature type="compositionally biased region" description="Low complexity" evidence="11">
    <location>
        <begin position="24"/>
        <end position="36"/>
    </location>
</feature>
<feature type="transmembrane region" description="Helical" evidence="12">
    <location>
        <begin position="116"/>
        <end position="139"/>
    </location>
</feature>
<dbReference type="InterPro" id="IPR039421">
    <property type="entry name" value="Type_1_exporter"/>
</dbReference>
<dbReference type="HOGENOM" id="CLU_000604_84_9_11"/>
<dbReference type="SUPFAM" id="SSF52540">
    <property type="entry name" value="P-loop containing nucleoside triphosphate hydrolases"/>
    <property type="match status" value="1"/>
</dbReference>
<keyword evidence="5 12" id="KW-0812">Transmembrane</keyword>
<evidence type="ECO:0000259" key="13">
    <source>
        <dbReference type="PROSITE" id="PS50893"/>
    </source>
</evidence>
<dbReference type="PROSITE" id="PS50893">
    <property type="entry name" value="ABC_TRANSPORTER_2"/>
    <property type="match status" value="1"/>
</dbReference>
<comment type="caution">
    <text evidence="15">The sequence shown here is derived from an EMBL/GenBank/DDBJ whole genome shotgun (WGS) entry which is preliminary data.</text>
</comment>
<protein>
    <recommendedName>
        <fullName evidence="17">ABC transporter ATP-binding protein</fullName>
    </recommendedName>
</protein>
<dbReference type="InterPro" id="IPR027417">
    <property type="entry name" value="P-loop_NTPase"/>
</dbReference>
<dbReference type="PROSITE" id="PS00211">
    <property type="entry name" value="ABC_TRANSPORTER_1"/>
    <property type="match status" value="1"/>
</dbReference>
<dbReference type="GO" id="GO:0016887">
    <property type="term" value="F:ATP hydrolysis activity"/>
    <property type="evidence" value="ECO:0007669"/>
    <property type="project" value="InterPro"/>
</dbReference>
<dbReference type="InterPro" id="IPR011527">
    <property type="entry name" value="ABC1_TM_dom"/>
</dbReference>
<keyword evidence="3" id="KW-1003">Cell membrane</keyword>
<dbReference type="InterPro" id="IPR036640">
    <property type="entry name" value="ABC1_TM_sf"/>
</dbReference>
<dbReference type="InterPro" id="IPR003439">
    <property type="entry name" value="ABC_transporter-like_ATP-bd"/>
</dbReference>
<evidence type="ECO:0000256" key="7">
    <source>
        <dbReference type="ARBA" id="ARBA00022840"/>
    </source>
</evidence>
<evidence type="ECO:0000256" key="12">
    <source>
        <dbReference type="SAM" id="Phobius"/>
    </source>
</evidence>
<organism evidence="15 16">
    <name type="scientific">Actinomyces viscosus C505</name>
    <dbReference type="NCBI Taxonomy" id="562973"/>
    <lineage>
        <taxon>Bacteria</taxon>
        <taxon>Bacillati</taxon>
        <taxon>Actinomycetota</taxon>
        <taxon>Actinomycetes</taxon>
        <taxon>Actinomycetales</taxon>
        <taxon>Actinomycetaceae</taxon>
        <taxon>Actinomyces</taxon>
    </lineage>
</organism>
<name>F2UUW7_ACTVI</name>
<evidence type="ECO:0000256" key="8">
    <source>
        <dbReference type="ARBA" id="ARBA00022989"/>
    </source>
</evidence>
<evidence type="ECO:0000313" key="15">
    <source>
        <dbReference type="EMBL" id="EGE38870.1"/>
    </source>
</evidence>
<dbReference type="Proteomes" id="UP000004668">
    <property type="component" value="Unassembled WGS sequence"/>
</dbReference>
<dbReference type="InterPro" id="IPR003593">
    <property type="entry name" value="AAA+_ATPase"/>
</dbReference>
<dbReference type="FunFam" id="3.40.50.300:FF:000221">
    <property type="entry name" value="Multidrug ABC transporter ATP-binding protein"/>
    <property type="match status" value="1"/>
</dbReference>
<reference evidence="15 16" key="2">
    <citation type="submission" date="2011-10" db="EMBL/GenBank/DDBJ databases">
        <title>The Genome Sequence of Actinomyces viscosus C505.</title>
        <authorList>
            <consortium name="The Broad Institute Genome Sequencing Platform"/>
            <consortium name="The Broad Institute Genome Sequencing Center for Infectious Disease"/>
            <person name="Earl A."/>
            <person name="Ward D."/>
            <person name="Feldgarden M."/>
            <person name="Gevers D."/>
            <person name="Sibley C.D."/>
            <person name="Field T.R."/>
            <person name="Grinwis M."/>
            <person name="Eshaghurshan C.S."/>
            <person name="Surette M.G."/>
            <person name="Young S.K."/>
            <person name="Zeng Q."/>
            <person name="Gargeya S."/>
            <person name="Fitzgerald M."/>
            <person name="Haas B."/>
            <person name="Abouelleil A."/>
            <person name="Alvarado L."/>
            <person name="Arachchi H.M."/>
            <person name="Berlin A."/>
            <person name="Brown A."/>
            <person name="Chapman S.B."/>
            <person name="Chen Z."/>
            <person name="Dunbar C."/>
            <person name="Freedman E."/>
            <person name="Gearin G."/>
            <person name="Goldberg J."/>
            <person name="Griggs A."/>
            <person name="Gujja S."/>
            <person name="Heiman D."/>
            <person name="Howarth C."/>
            <person name="Larson L."/>
            <person name="Lui A."/>
            <person name="MacDonald P.J.P."/>
            <person name="Montmayeur A."/>
            <person name="Murphy C."/>
            <person name="Neiman D."/>
            <person name="Pearson M."/>
            <person name="Priest M."/>
            <person name="Roberts A."/>
            <person name="Saif S."/>
            <person name="Shea T."/>
            <person name="Shenoy N."/>
            <person name="Sisk P."/>
            <person name="Stolte C."/>
            <person name="Sykes S."/>
            <person name="Wortman J."/>
            <person name="Nusbaum C."/>
            <person name="Birren B."/>
        </authorList>
    </citation>
    <scope>NUCLEOTIDE SEQUENCE [LARGE SCALE GENOMIC DNA]</scope>
    <source>
        <strain evidence="15 16">C505</strain>
    </source>
</reference>
<dbReference type="Pfam" id="PF00005">
    <property type="entry name" value="ABC_tran"/>
    <property type="match status" value="1"/>
</dbReference>